<dbReference type="SUPFAM" id="SSF51905">
    <property type="entry name" value="FAD/NAD(P)-binding domain"/>
    <property type="match status" value="1"/>
</dbReference>
<dbReference type="GO" id="GO:0050660">
    <property type="term" value="F:flavin adenine dinucleotide binding"/>
    <property type="evidence" value="ECO:0007669"/>
    <property type="project" value="InterPro"/>
</dbReference>
<evidence type="ECO:0000256" key="9">
    <source>
        <dbReference type="ARBA" id="ARBA00074115"/>
    </source>
</evidence>
<evidence type="ECO:0000256" key="1">
    <source>
        <dbReference type="ARBA" id="ARBA00001974"/>
    </source>
</evidence>
<dbReference type="PANTHER" id="PTHR42877">
    <property type="entry name" value="L-ORNITHINE N(5)-MONOOXYGENASE-RELATED"/>
    <property type="match status" value="1"/>
</dbReference>
<dbReference type="Gene3D" id="3.50.50.60">
    <property type="entry name" value="FAD/NAD(P)-binding domain"/>
    <property type="match status" value="2"/>
</dbReference>
<keyword evidence="7 10" id="KW-0503">Monooxygenase</keyword>
<dbReference type="InterPro" id="IPR051209">
    <property type="entry name" value="FAD-bind_Monooxygenase_sf"/>
</dbReference>
<keyword evidence="5" id="KW-0521">NADP</keyword>
<comment type="function">
    <text evidence="8">Catalyzes a Baeyer-Villiger oxidation reaction, i.e. the insertion of an oxygen atom into a carbon-carbon bond adjacent to a carbonyl, which converts ketones to esters or lactones using NADPH and/or NADH as an electron donor. Thus, can convert bicyclo[3.2.0]hept-2-en-6-one into the oxidative lactone products 2-oxabicyclo[3.3.0]oct-6-en-3-one and 3-oxabicyclo[3.3.0]oct-6-en-2-one. Is also able to catalyze the sulfoxidation of methyl phenyl sulfide (thioanisole).</text>
</comment>
<dbReference type="AlphaFoldDB" id="A0A7I7UD16"/>
<reference evidence="10 11" key="1">
    <citation type="journal article" date="2019" name="Emerg. Microbes Infect.">
        <title>Comprehensive subspecies identification of 175 nontuberculous mycobacteria species based on 7547 genomic profiles.</title>
        <authorList>
            <person name="Matsumoto Y."/>
            <person name="Kinjo T."/>
            <person name="Motooka D."/>
            <person name="Nabeya D."/>
            <person name="Jung N."/>
            <person name="Uechi K."/>
            <person name="Horii T."/>
            <person name="Iida T."/>
            <person name="Fujita J."/>
            <person name="Nakamura S."/>
        </authorList>
    </citation>
    <scope>NUCLEOTIDE SEQUENCE [LARGE SCALE GENOMIC DNA]</scope>
    <source>
        <strain evidence="10 11">JCM 6370</strain>
    </source>
</reference>
<evidence type="ECO:0000256" key="8">
    <source>
        <dbReference type="ARBA" id="ARBA00057341"/>
    </source>
</evidence>
<evidence type="ECO:0000256" key="7">
    <source>
        <dbReference type="ARBA" id="ARBA00023033"/>
    </source>
</evidence>
<evidence type="ECO:0000256" key="3">
    <source>
        <dbReference type="ARBA" id="ARBA00022630"/>
    </source>
</evidence>
<name>A0A7I7UD16_MYCPV</name>
<evidence type="ECO:0000313" key="11">
    <source>
        <dbReference type="Proteomes" id="UP000467252"/>
    </source>
</evidence>
<dbReference type="PANTHER" id="PTHR42877:SF4">
    <property type="entry name" value="FAD_NAD(P)-BINDING DOMAIN-CONTAINING PROTEIN-RELATED"/>
    <property type="match status" value="1"/>
</dbReference>
<dbReference type="FunFam" id="3.50.50.60:FF:000214">
    <property type="entry name" value="PROBABLE MONOOXYGENASE"/>
    <property type="match status" value="1"/>
</dbReference>
<dbReference type="Pfam" id="PF00743">
    <property type="entry name" value="FMO-like"/>
    <property type="match status" value="1"/>
</dbReference>
<gene>
    <name evidence="10" type="ORF">MPUL_05060</name>
</gene>
<evidence type="ECO:0000313" key="10">
    <source>
        <dbReference type="EMBL" id="BBY79348.1"/>
    </source>
</evidence>
<evidence type="ECO:0000256" key="4">
    <source>
        <dbReference type="ARBA" id="ARBA00022827"/>
    </source>
</evidence>
<evidence type="ECO:0000256" key="2">
    <source>
        <dbReference type="ARBA" id="ARBA00010139"/>
    </source>
</evidence>
<keyword evidence="4" id="KW-0274">FAD</keyword>
<dbReference type="FunFam" id="3.50.50.60:FF:000266">
    <property type="entry name" value="Baeyer-Villiger monooxygenase"/>
    <property type="match status" value="1"/>
</dbReference>
<evidence type="ECO:0000256" key="6">
    <source>
        <dbReference type="ARBA" id="ARBA00023002"/>
    </source>
</evidence>
<comment type="cofactor">
    <cofactor evidence="1">
        <name>FAD</name>
        <dbReference type="ChEBI" id="CHEBI:57692"/>
    </cofactor>
</comment>
<accession>A0A7I7UD16</accession>
<keyword evidence="3" id="KW-0285">Flavoprotein</keyword>
<keyword evidence="11" id="KW-1185">Reference proteome</keyword>
<sequence length="529" mass="59478">MPEAKEGRPIMTVAEHEAETVAAKPVHTRALIIGTGFSGLGMGIELQKRGVEFLILEKADEIGGTWRDNTYPGCACDIPSHMYSFSFEPKPDWKHMWSFQPEIFDYLKGVADKYGLRRYIRFGSHVDRAHWDDEEMRWHVFTKDGREFVAQFVISGAGGLHIPLIPDFEGLDEYQGAAFHSAEWDHSVDLTGKRVAVIGTGASAIQIVPEIVKDVAALQLYQRTPAWVMPRPNNPIPEWMQRMFATVPVTRQLTRAGIYWAHEAVGFAMTRQPRLLKIGELLGKWNINRSIKDPELRRKLTPDYRAGCKRILNSDTYYHGIANPKTEVITDGITRFTPTGIVTADGTQHDVDVVVFATGFHVTDSYTYVHIKGLDGEDLVDRWNREGIAALRGITVADMPNLFFLLGPNTALGHNSVVFMIESQIRYAAQAIAAVDRAGARALTPTREAQDRYNAELQAELAGTVWSTGGCRSWYLDEHGVNRTLWSGMTWQYWLATRTFDPSEYRIWGTRRDTPTQDVAVPDVVAPQG</sequence>
<dbReference type="InterPro" id="IPR020946">
    <property type="entry name" value="Flavin_mOase-like"/>
</dbReference>
<dbReference type="Proteomes" id="UP000467252">
    <property type="component" value="Chromosome"/>
</dbReference>
<dbReference type="InterPro" id="IPR036188">
    <property type="entry name" value="FAD/NAD-bd_sf"/>
</dbReference>
<dbReference type="GO" id="GO:0050661">
    <property type="term" value="F:NADP binding"/>
    <property type="evidence" value="ECO:0007669"/>
    <property type="project" value="InterPro"/>
</dbReference>
<proteinExistence type="inferred from homology"/>
<comment type="similarity">
    <text evidence="2">Belongs to the FAD-binding monooxygenase family.</text>
</comment>
<protein>
    <recommendedName>
        <fullName evidence="9">Baeyer-Villiger monooxygenase</fullName>
    </recommendedName>
</protein>
<dbReference type="GO" id="GO:0004499">
    <property type="term" value="F:N,N-dimethylaniline monooxygenase activity"/>
    <property type="evidence" value="ECO:0007669"/>
    <property type="project" value="InterPro"/>
</dbReference>
<evidence type="ECO:0000256" key="5">
    <source>
        <dbReference type="ARBA" id="ARBA00022857"/>
    </source>
</evidence>
<organism evidence="10 11">
    <name type="scientific">Mycolicibacterium pulveris</name>
    <name type="common">Mycobacterium pulveris</name>
    <dbReference type="NCBI Taxonomy" id="36813"/>
    <lineage>
        <taxon>Bacteria</taxon>
        <taxon>Bacillati</taxon>
        <taxon>Actinomycetota</taxon>
        <taxon>Actinomycetes</taxon>
        <taxon>Mycobacteriales</taxon>
        <taxon>Mycobacteriaceae</taxon>
        <taxon>Mycolicibacterium</taxon>
    </lineage>
</organism>
<dbReference type="EMBL" id="AP022599">
    <property type="protein sequence ID" value="BBY79348.1"/>
    <property type="molecule type" value="Genomic_DNA"/>
</dbReference>
<keyword evidence="6" id="KW-0560">Oxidoreductase</keyword>